<proteinExistence type="predicted"/>
<organism evidence="3 4">
    <name type="scientific">Nocardioides ganghwensis</name>
    <dbReference type="NCBI Taxonomy" id="252230"/>
    <lineage>
        <taxon>Bacteria</taxon>
        <taxon>Bacillati</taxon>
        <taxon>Actinomycetota</taxon>
        <taxon>Actinomycetes</taxon>
        <taxon>Propionibacteriales</taxon>
        <taxon>Nocardioidaceae</taxon>
        <taxon>Nocardioides</taxon>
    </lineage>
</organism>
<dbReference type="Pfam" id="PF12770">
    <property type="entry name" value="CHAT"/>
    <property type="match status" value="1"/>
</dbReference>
<feature type="region of interest" description="Disordered" evidence="1">
    <location>
        <begin position="218"/>
        <end position="256"/>
    </location>
</feature>
<dbReference type="AlphaFoldDB" id="A0A4Q2SD56"/>
<dbReference type="Proteomes" id="UP000293291">
    <property type="component" value="Unassembled WGS sequence"/>
</dbReference>
<dbReference type="InterPro" id="IPR024983">
    <property type="entry name" value="CHAT_dom"/>
</dbReference>
<sequence length="800" mass="83696">MSTVDSWISVCESLASIPSADDRRALVSALASLGLAEADREVLLAASAGRGDRAEVAGQLAAQAPRAAVLTYAAAPSWTDDEVDRATAAAQSVRAGAAIHDPADLSALPPDLASALVSDLLSAGDDGQLDLVVAATAPHRYPTAPMIAHAATLPVGARTRDRLVVAVAATPEILLLRGAAEVLARQRADARDLAAVLTDVGRARHGLAAAGPYRWWGPDGTGARSAGAERDESGPVWRSGSEEGGGLEDGGDGRRAYPRLDVVTGTSRPDVIVVDQPFEVTLGLQQRKDRALVATPAVTFPSGETVVLEVVLLHDPDSIEVTASPRATLTVGDDDPYPSVTLTCTARYGEDLGTHRRLGLQIARDGQVVAVAWRTIIAVDTPSQVDLAAPLPMRDTELVDLAPLLTEDAPDLLVSVCRGDTASSWIWSAFAVSPQVEVPDLPSSTTLEGDIAGFALETRRSIAFSADASADFLGLAGRARRIGRAIPPGIQEAVRAVATAPGRDRAPAVLLLTEELVVPWELACLEPRLVTPWGGDSPFLGAHVAVGRWPLTEHRPRPRPRTSVSVRTGAVLTADYTGVPGWGRLDHAVAEAAEVARLFDPPAVAVAPELWTVIDLFRGLPTPADVLHLALHGQYDAAGGQEGIVLLARSSATGSPVAQFLTPAEVENGALDHGPLVFLNACQVGSDERVLGDYAGFASTLLRIGATAVVAPLWNIRDDVASSVARRFYAATLGPDAVPVAEVVRALRATYTEQAVRAGDPELHATLVAYQVFGHPRLRLRPGGAPGPGATAPDGERVER</sequence>
<evidence type="ECO:0000259" key="2">
    <source>
        <dbReference type="Pfam" id="PF12770"/>
    </source>
</evidence>
<feature type="region of interest" description="Disordered" evidence="1">
    <location>
        <begin position="779"/>
        <end position="800"/>
    </location>
</feature>
<evidence type="ECO:0000313" key="3">
    <source>
        <dbReference type="EMBL" id="RYC02933.1"/>
    </source>
</evidence>
<feature type="domain" description="CHAT" evidence="2">
    <location>
        <begin position="581"/>
        <end position="746"/>
    </location>
</feature>
<evidence type="ECO:0000313" key="4">
    <source>
        <dbReference type="Proteomes" id="UP000293291"/>
    </source>
</evidence>
<gene>
    <name evidence="3" type="ORF">EUA07_07205</name>
</gene>
<dbReference type="RefSeq" id="WP_129454334.1">
    <property type="nucleotide sequence ID" value="NZ_JACXYX010000010.1"/>
</dbReference>
<dbReference type="EMBL" id="SDWU01000007">
    <property type="protein sequence ID" value="RYC02933.1"/>
    <property type="molecule type" value="Genomic_DNA"/>
</dbReference>
<keyword evidence="4" id="KW-1185">Reference proteome</keyword>
<protein>
    <submittedName>
        <fullName evidence="3">CHAT domain-containing protein</fullName>
    </submittedName>
</protein>
<accession>A0A4Q2SD56</accession>
<evidence type="ECO:0000256" key="1">
    <source>
        <dbReference type="SAM" id="MobiDB-lite"/>
    </source>
</evidence>
<comment type="caution">
    <text evidence="3">The sequence shown here is derived from an EMBL/GenBank/DDBJ whole genome shotgun (WGS) entry which is preliminary data.</text>
</comment>
<reference evidence="3 4" key="1">
    <citation type="submission" date="2019-01" db="EMBL/GenBank/DDBJ databases">
        <title>Novel species of Nocardioides.</title>
        <authorList>
            <person name="Liu Q."/>
            <person name="Xin Y.-H."/>
        </authorList>
    </citation>
    <scope>NUCLEOTIDE SEQUENCE [LARGE SCALE GENOMIC DNA]</scope>
    <source>
        <strain evidence="3 4">CGMCC 4.6875</strain>
    </source>
</reference>
<dbReference type="OrthoDB" id="9761935at2"/>
<name>A0A4Q2SD56_9ACTN</name>